<dbReference type="OrthoDB" id="4326943at2"/>
<keyword evidence="3" id="KW-0233">DNA recombination</keyword>
<organism evidence="5 6">
    <name type="scientific">Pseudonocardia kunmingensis</name>
    <dbReference type="NCBI Taxonomy" id="630975"/>
    <lineage>
        <taxon>Bacteria</taxon>
        <taxon>Bacillati</taxon>
        <taxon>Actinomycetota</taxon>
        <taxon>Actinomycetes</taxon>
        <taxon>Pseudonocardiales</taxon>
        <taxon>Pseudonocardiaceae</taxon>
        <taxon>Pseudonocardia</taxon>
    </lineage>
</organism>
<sequence>MTRANEGGTRVRRDYGEGSIFYEESRARYVGLLSLPKKDGKAQPRRKFTGKTRQEVVRKLREAKRDLEDGRAVAKARDTLGDLLKEWQQRDYPLTRARTGNTKAGYDWALAHLMDERTGIAGVKLRELTADDIEGFLSGKIKPSGNGRPLGHRSIVQILRVLRTALQWGKRSGKVRANVADDVLVPEDGGRRPSKAFKPEEVTALLSAAADADQEAMQHSGSSGRATRLEAAWYVMALMGLRPGECFALRWSDIDEKSDGGILTVSGSLVRDQKTNTLKIGPTKTAKSRSRMDIPEPVLDALRAHRKWQMSTGIGTDLVFSNETGGLLDPSAVRRRFKKLCAKAGVGDAEKRHPHELRHSCATILEYIYGLPAPQVADVLRHTDVHTYLRVYRHSEIRPSVGGALGMAALAPVRELPGA</sequence>
<evidence type="ECO:0000313" key="6">
    <source>
        <dbReference type="Proteomes" id="UP000315677"/>
    </source>
</evidence>
<dbReference type="PANTHER" id="PTHR30349:SF64">
    <property type="entry name" value="PROPHAGE INTEGRASE INTD-RELATED"/>
    <property type="match status" value="1"/>
</dbReference>
<dbReference type="InterPro" id="IPR013762">
    <property type="entry name" value="Integrase-like_cat_sf"/>
</dbReference>
<dbReference type="GO" id="GO:0015074">
    <property type="term" value="P:DNA integration"/>
    <property type="evidence" value="ECO:0007669"/>
    <property type="project" value="InterPro"/>
</dbReference>
<proteinExistence type="inferred from homology"/>
<dbReference type="Pfam" id="PF00589">
    <property type="entry name" value="Phage_integrase"/>
    <property type="match status" value="1"/>
</dbReference>
<reference evidence="5 6" key="1">
    <citation type="submission" date="2019-06" db="EMBL/GenBank/DDBJ databases">
        <title>Sequencing the genomes of 1000 actinobacteria strains.</title>
        <authorList>
            <person name="Klenk H.-P."/>
        </authorList>
    </citation>
    <scope>NUCLEOTIDE SEQUENCE [LARGE SCALE GENOMIC DNA]</scope>
    <source>
        <strain evidence="5 6">DSM 45301</strain>
    </source>
</reference>
<evidence type="ECO:0000256" key="2">
    <source>
        <dbReference type="ARBA" id="ARBA00023125"/>
    </source>
</evidence>
<dbReference type="InterPro" id="IPR010998">
    <property type="entry name" value="Integrase_recombinase_N"/>
</dbReference>
<dbReference type="Gene3D" id="1.10.150.130">
    <property type="match status" value="1"/>
</dbReference>
<dbReference type="SUPFAM" id="SSF56349">
    <property type="entry name" value="DNA breaking-rejoining enzymes"/>
    <property type="match status" value="1"/>
</dbReference>
<name>A0A543DAR9_9PSEU</name>
<dbReference type="InterPro" id="IPR050090">
    <property type="entry name" value="Tyrosine_recombinase_XerCD"/>
</dbReference>
<comment type="similarity">
    <text evidence="1">Belongs to the 'phage' integrase family.</text>
</comment>
<dbReference type="GO" id="GO:0003677">
    <property type="term" value="F:DNA binding"/>
    <property type="evidence" value="ECO:0007669"/>
    <property type="project" value="UniProtKB-KW"/>
</dbReference>
<dbReference type="InterPro" id="IPR011010">
    <property type="entry name" value="DNA_brk_join_enz"/>
</dbReference>
<accession>A0A543DAR9</accession>
<dbReference type="Proteomes" id="UP000315677">
    <property type="component" value="Unassembled WGS sequence"/>
</dbReference>
<dbReference type="RefSeq" id="WP_142060301.1">
    <property type="nucleotide sequence ID" value="NZ_VFPA01000004.1"/>
</dbReference>
<dbReference type="EMBL" id="VFPA01000004">
    <property type="protein sequence ID" value="TQM06439.1"/>
    <property type="molecule type" value="Genomic_DNA"/>
</dbReference>
<dbReference type="PANTHER" id="PTHR30349">
    <property type="entry name" value="PHAGE INTEGRASE-RELATED"/>
    <property type="match status" value="1"/>
</dbReference>
<dbReference type="InterPro" id="IPR002104">
    <property type="entry name" value="Integrase_catalytic"/>
</dbReference>
<feature type="domain" description="Tyr recombinase" evidence="4">
    <location>
        <begin position="192"/>
        <end position="407"/>
    </location>
</feature>
<comment type="caution">
    <text evidence="5">The sequence shown here is derived from an EMBL/GenBank/DDBJ whole genome shotgun (WGS) entry which is preliminary data.</text>
</comment>
<keyword evidence="2" id="KW-0238">DNA-binding</keyword>
<dbReference type="CDD" id="cd01189">
    <property type="entry name" value="INT_ICEBs1_C_like"/>
    <property type="match status" value="1"/>
</dbReference>
<dbReference type="Gene3D" id="1.10.443.10">
    <property type="entry name" value="Intergrase catalytic core"/>
    <property type="match status" value="1"/>
</dbReference>
<evidence type="ECO:0000256" key="1">
    <source>
        <dbReference type="ARBA" id="ARBA00008857"/>
    </source>
</evidence>
<evidence type="ECO:0000313" key="5">
    <source>
        <dbReference type="EMBL" id="TQM06439.1"/>
    </source>
</evidence>
<protein>
    <submittedName>
        <fullName evidence="5">Site-specific recombinase XerD</fullName>
    </submittedName>
</protein>
<evidence type="ECO:0000256" key="3">
    <source>
        <dbReference type="ARBA" id="ARBA00023172"/>
    </source>
</evidence>
<evidence type="ECO:0000259" key="4">
    <source>
        <dbReference type="PROSITE" id="PS51898"/>
    </source>
</evidence>
<dbReference type="GO" id="GO:0006310">
    <property type="term" value="P:DNA recombination"/>
    <property type="evidence" value="ECO:0007669"/>
    <property type="project" value="UniProtKB-KW"/>
</dbReference>
<gene>
    <name evidence="5" type="ORF">FB558_6694</name>
</gene>
<keyword evidence="6" id="KW-1185">Reference proteome</keyword>
<dbReference type="AlphaFoldDB" id="A0A543DAR9"/>
<dbReference type="PROSITE" id="PS51898">
    <property type="entry name" value="TYR_RECOMBINASE"/>
    <property type="match status" value="1"/>
</dbReference>